<dbReference type="AlphaFoldDB" id="A0A7S4LDR8"/>
<proteinExistence type="predicted"/>
<accession>A0A7S4LDR8</accession>
<evidence type="ECO:0000313" key="1">
    <source>
        <dbReference type="EMBL" id="CAE0822631.1"/>
    </source>
</evidence>
<sequence>MHQGLWCFVTPQRLVCNGRARDDETVAPYGLSWTVGSAMPMHLPKGVTTFHTGFCALCHLGYRVPSQSGRVQCPVRRAQRVKPWLQVPSPPDGRVQLVVVVFHRNLWRWRGPVLHGTG</sequence>
<gene>
    <name evidence="1" type="ORF">EGYM00163_LOCUS33832</name>
</gene>
<protein>
    <submittedName>
        <fullName evidence="1">Uncharacterized protein</fullName>
    </submittedName>
</protein>
<dbReference type="EMBL" id="HBJA01097797">
    <property type="protein sequence ID" value="CAE0822631.1"/>
    <property type="molecule type" value="Transcribed_RNA"/>
</dbReference>
<organism evidence="1">
    <name type="scientific">Eutreptiella gymnastica</name>
    <dbReference type="NCBI Taxonomy" id="73025"/>
    <lineage>
        <taxon>Eukaryota</taxon>
        <taxon>Discoba</taxon>
        <taxon>Euglenozoa</taxon>
        <taxon>Euglenida</taxon>
        <taxon>Spirocuta</taxon>
        <taxon>Euglenophyceae</taxon>
        <taxon>Eutreptiales</taxon>
        <taxon>Eutreptiaceae</taxon>
        <taxon>Eutreptiella</taxon>
    </lineage>
</organism>
<name>A0A7S4LDR8_9EUGL</name>
<reference evidence="1" key="1">
    <citation type="submission" date="2021-01" db="EMBL/GenBank/DDBJ databases">
        <authorList>
            <person name="Corre E."/>
            <person name="Pelletier E."/>
            <person name="Niang G."/>
            <person name="Scheremetjew M."/>
            <person name="Finn R."/>
            <person name="Kale V."/>
            <person name="Holt S."/>
            <person name="Cochrane G."/>
            <person name="Meng A."/>
            <person name="Brown T."/>
            <person name="Cohen L."/>
        </authorList>
    </citation>
    <scope>NUCLEOTIDE SEQUENCE</scope>
    <source>
        <strain evidence="1">CCMP1594</strain>
    </source>
</reference>